<sequence length="245" mass="27326">MSQEKTLRQRIQAGEVLVALRGSINTSKSQLADIWATGRYDYIWIDSQHTAFSEEQFIAYCAAAEELGIDVQLRIPHTRHAYLVGRYLDLGCSAVLVPEVMDISTVEDAINYAYYPQIGRRSWGGAARRGLQGAAKGMDRLAYAAWWNDYVVLSIQVESVEAVTNIRKLAKPGVIVVTFGPNDLSFNLEGHEGFPLANVDDCMRYVIAQLKDTDIRLAMGTGTKPEERDKYLEMGITLFQEDAPA</sequence>
<evidence type="ECO:0000259" key="4">
    <source>
        <dbReference type="Pfam" id="PF03328"/>
    </source>
</evidence>
<organism evidence="5 6">
    <name type="scientific">Entotheonella factor</name>
    <dbReference type="NCBI Taxonomy" id="1429438"/>
    <lineage>
        <taxon>Bacteria</taxon>
        <taxon>Pseudomonadati</taxon>
        <taxon>Nitrospinota/Tectimicrobiota group</taxon>
        <taxon>Candidatus Tectimicrobiota</taxon>
        <taxon>Candidatus Entotheonellia</taxon>
        <taxon>Candidatus Entotheonellales</taxon>
        <taxon>Candidatus Entotheonellaceae</taxon>
        <taxon>Candidatus Entotheonella</taxon>
    </lineage>
</organism>
<dbReference type="InterPro" id="IPR005000">
    <property type="entry name" value="Aldolase/citrate-lyase_domain"/>
</dbReference>
<keyword evidence="6" id="KW-1185">Reference proteome</keyword>
<proteinExistence type="inferred from homology"/>
<reference evidence="5 6" key="1">
    <citation type="journal article" date="2014" name="Nature">
        <title>An environmental bacterial taxon with a large and distinct metabolic repertoire.</title>
        <authorList>
            <person name="Wilson M.C."/>
            <person name="Mori T."/>
            <person name="Ruckert C."/>
            <person name="Uria A.R."/>
            <person name="Helf M.J."/>
            <person name="Takada K."/>
            <person name="Gernert C."/>
            <person name="Steffens U.A."/>
            <person name="Heycke N."/>
            <person name="Schmitt S."/>
            <person name="Rinke C."/>
            <person name="Helfrich E.J."/>
            <person name="Brachmann A.O."/>
            <person name="Gurgui C."/>
            <person name="Wakimoto T."/>
            <person name="Kracht M."/>
            <person name="Crusemann M."/>
            <person name="Hentschel U."/>
            <person name="Abe I."/>
            <person name="Matsunaga S."/>
            <person name="Kalinowski J."/>
            <person name="Takeyama H."/>
            <person name="Piel J."/>
        </authorList>
    </citation>
    <scope>NUCLEOTIDE SEQUENCE [LARGE SCALE GENOMIC DNA]</scope>
    <source>
        <strain evidence="6">TSY1</strain>
    </source>
</reference>
<keyword evidence="2" id="KW-0479">Metal-binding</keyword>
<accession>W4LYW4</accession>
<dbReference type="Pfam" id="PF03328">
    <property type="entry name" value="HpcH_HpaI"/>
    <property type="match status" value="1"/>
</dbReference>
<dbReference type="GO" id="GO:0016832">
    <property type="term" value="F:aldehyde-lyase activity"/>
    <property type="evidence" value="ECO:0007669"/>
    <property type="project" value="TreeGrafter"/>
</dbReference>
<evidence type="ECO:0000256" key="3">
    <source>
        <dbReference type="ARBA" id="ARBA00023239"/>
    </source>
</evidence>
<dbReference type="InterPro" id="IPR015813">
    <property type="entry name" value="Pyrv/PenolPyrv_kinase-like_dom"/>
</dbReference>
<dbReference type="GO" id="GO:0005737">
    <property type="term" value="C:cytoplasm"/>
    <property type="evidence" value="ECO:0007669"/>
    <property type="project" value="TreeGrafter"/>
</dbReference>
<dbReference type="AlphaFoldDB" id="W4LYW4"/>
<evidence type="ECO:0000256" key="1">
    <source>
        <dbReference type="ARBA" id="ARBA00005568"/>
    </source>
</evidence>
<comment type="caution">
    <text evidence="5">The sequence shown here is derived from an EMBL/GenBank/DDBJ whole genome shotgun (WGS) entry which is preliminary data.</text>
</comment>
<name>W4LYW4_ENTF1</name>
<evidence type="ECO:0000313" key="6">
    <source>
        <dbReference type="Proteomes" id="UP000019141"/>
    </source>
</evidence>
<dbReference type="EMBL" id="AZHW01000094">
    <property type="protein sequence ID" value="ETX02926.1"/>
    <property type="molecule type" value="Genomic_DNA"/>
</dbReference>
<protein>
    <recommendedName>
        <fullName evidence="4">HpcH/HpaI aldolase/citrate lyase domain-containing protein</fullName>
    </recommendedName>
</protein>
<feature type="domain" description="HpcH/HpaI aldolase/citrate lyase" evidence="4">
    <location>
        <begin position="26"/>
        <end position="215"/>
    </location>
</feature>
<gene>
    <name evidence="5" type="ORF">ETSY1_01825</name>
</gene>
<dbReference type="HOGENOM" id="CLU_1131980_0_0_7"/>
<dbReference type="GO" id="GO:0046872">
    <property type="term" value="F:metal ion binding"/>
    <property type="evidence" value="ECO:0007669"/>
    <property type="project" value="UniProtKB-KW"/>
</dbReference>
<dbReference type="PANTHER" id="PTHR30502">
    <property type="entry name" value="2-KETO-3-DEOXY-L-RHAMNONATE ALDOLASE"/>
    <property type="match status" value="1"/>
</dbReference>
<evidence type="ECO:0000256" key="2">
    <source>
        <dbReference type="ARBA" id="ARBA00022723"/>
    </source>
</evidence>
<dbReference type="InterPro" id="IPR040442">
    <property type="entry name" value="Pyrv_kinase-like_dom_sf"/>
</dbReference>
<dbReference type="SUPFAM" id="SSF51621">
    <property type="entry name" value="Phosphoenolpyruvate/pyruvate domain"/>
    <property type="match status" value="1"/>
</dbReference>
<keyword evidence="3" id="KW-0456">Lyase</keyword>
<dbReference type="InterPro" id="IPR050251">
    <property type="entry name" value="HpcH-HpaI_aldolase"/>
</dbReference>
<comment type="similarity">
    <text evidence="1">Belongs to the HpcH/HpaI aldolase family.</text>
</comment>
<evidence type="ECO:0000313" key="5">
    <source>
        <dbReference type="EMBL" id="ETX02926.1"/>
    </source>
</evidence>
<dbReference type="PANTHER" id="PTHR30502:SF0">
    <property type="entry name" value="PHOSPHOENOLPYRUVATE CARBOXYLASE FAMILY PROTEIN"/>
    <property type="match status" value="1"/>
</dbReference>
<dbReference type="Gene3D" id="3.20.20.60">
    <property type="entry name" value="Phosphoenolpyruvate-binding domains"/>
    <property type="match status" value="1"/>
</dbReference>
<dbReference type="Proteomes" id="UP000019141">
    <property type="component" value="Unassembled WGS sequence"/>
</dbReference>